<name>A0A6G1I7E5_9PEZI</name>
<proteinExistence type="predicted"/>
<keyword evidence="1" id="KW-0472">Membrane</keyword>
<keyword evidence="3" id="KW-1185">Reference proteome</keyword>
<feature type="transmembrane region" description="Helical" evidence="1">
    <location>
        <begin position="78"/>
        <end position="102"/>
    </location>
</feature>
<reference evidence="2" key="1">
    <citation type="journal article" date="2020" name="Stud. Mycol.">
        <title>101 Dothideomycetes genomes: a test case for predicting lifestyles and emergence of pathogens.</title>
        <authorList>
            <person name="Haridas S."/>
            <person name="Albert R."/>
            <person name="Binder M."/>
            <person name="Bloem J."/>
            <person name="Labutti K."/>
            <person name="Salamov A."/>
            <person name="Andreopoulos B."/>
            <person name="Baker S."/>
            <person name="Barry K."/>
            <person name="Bills G."/>
            <person name="Bluhm B."/>
            <person name="Cannon C."/>
            <person name="Castanera R."/>
            <person name="Culley D."/>
            <person name="Daum C."/>
            <person name="Ezra D."/>
            <person name="Gonzalez J."/>
            <person name="Henrissat B."/>
            <person name="Kuo A."/>
            <person name="Liang C."/>
            <person name="Lipzen A."/>
            <person name="Lutzoni F."/>
            <person name="Magnuson J."/>
            <person name="Mondo S."/>
            <person name="Nolan M."/>
            <person name="Ohm R."/>
            <person name="Pangilinan J."/>
            <person name="Park H.-J."/>
            <person name="Ramirez L."/>
            <person name="Alfaro M."/>
            <person name="Sun H."/>
            <person name="Tritt A."/>
            <person name="Yoshinaga Y."/>
            <person name="Zwiers L.-H."/>
            <person name="Turgeon B."/>
            <person name="Goodwin S."/>
            <person name="Spatafora J."/>
            <person name="Crous P."/>
            <person name="Grigoriev I."/>
        </authorList>
    </citation>
    <scope>NUCLEOTIDE SEQUENCE</scope>
    <source>
        <strain evidence="2">CBS 262.69</strain>
    </source>
</reference>
<protein>
    <submittedName>
        <fullName evidence="2">Uncharacterized protein</fullName>
    </submittedName>
</protein>
<evidence type="ECO:0000256" key="1">
    <source>
        <dbReference type="SAM" id="Phobius"/>
    </source>
</evidence>
<keyword evidence="1" id="KW-1133">Transmembrane helix</keyword>
<dbReference type="Proteomes" id="UP000799640">
    <property type="component" value="Unassembled WGS sequence"/>
</dbReference>
<dbReference type="AlphaFoldDB" id="A0A6G1I7E5"/>
<gene>
    <name evidence="2" type="ORF">EJ06DRAFT_191829</name>
</gene>
<dbReference type="EMBL" id="ML996688">
    <property type="protein sequence ID" value="KAF2404210.1"/>
    <property type="molecule type" value="Genomic_DNA"/>
</dbReference>
<sequence length="138" mass="15457">MYCATQRGGICHDSSRLVVCAYPDFNGGNAEFPVVPTPFFLLASRFWVFFIHGFLCFPALGCRALFGREASGRKTAGVGLELDSALLLCVSALGTFFFARWLSCKRQVSLLRYCRLLSWDTACHWSMGAMNGFFWKVD</sequence>
<evidence type="ECO:0000313" key="2">
    <source>
        <dbReference type="EMBL" id="KAF2404210.1"/>
    </source>
</evidence>
<evidence type="ECO:0000313" key="3">
    <source>
        <dbReference type="Proteomes" id="UP000799640"/>
    </source>
</evidence>
<accession>A0A6G1I7E5</accession>
<organism evidence="2 3">
    <name type="scientific">Trichodelitschia bisporula</name>
    <dbReference type="NCBI Taxonomy" id="703511"/>
    <lineage>
        <taxon>Eukaryota</taxon>
        <taxon>Fungi</taxon>
        <taxon>Dikarya</taxon>
        <taxon>Ascomycota</taxon>
        <taxon>Pezizomycotina</taxon>
        <taxon>Dothideomycetes</taxon>
        <taxon>Dothideomycetes incertae sedis</taxon>
        <taxon>Phaeotrichales</taxon>
        <taxon>Phaeotrichaceae</taxon>
        <taxon>Trichodelitschia</taxon>
    </lineage>
</organism>
<feature type="transmembrane region" description="Helical" evidence="1">
    <location>
        <begin position="46"/>
        <end position="66"/>
    </location>
</feature>
<keyword evidence="1" id="KW-0812">Transmembrane</keyword>